<feature type="compositionally biased region" description="Low complexity" evidence="1">
    <location>
        <begin position="142"/>
        <end position="162"/>
    </location>
</feature>
<feature type="region of interest" description="Disordered" evidence="1">
    <location>
        <begin position="402"/>
        <end position="451"/>
    </location>
</feature>
<dbReference type="EMBL" id="JAZAQF010000044">
    <property type="protein sequence ID" value="MFG3817502.1"/>
    <property type="molecule type" value="Genomic_DNA"/>
</dbReference>
<keyword evidence="3" id="KW-1185">Reference proteome</keyword>
<feature type="compositionally biased region" description="Low complexity" evidence="1">
    <location>
        <begin position="100"/>
        <end position="115"/>
    </location>
</feature>
<evidence type="ECO:0000313" key="3">
    <source>
        <dbReference type="Proteomes" id="UP001604335"/>
    </source>
</evidence>
<gene>
    <name evidence="2" type="ORF">VPK24_07620</name>
</gene>
<evidence type="ECO:0000256" key="1">
    <source>
        <dbReference type="SAM" id="MobiDB-lite"/>
    </source>
</evidence>
<feature type="compositionally biased region" description="Polar residues" evidence="1">
    <location>
        <begin position="75"/>
        <end position="95"/>
    </location>
</feature>
<sequence length="451" mass="48002">MEQILKRSQQLVQGLRSPLGSAMVLSFVVHLAALPLLADWNPASPSEDERKVALLELTPEELQELPAFAREAAAQPQNSTGLTNPPNSNSGSANDLFNRLGLGSPSPSVGSGAAVDPFNTFGGAAGNRGRSNGDRATNRFENNPNSNPYNNPYNNSYINPYNDYAGWDQFQNPPPRPNGGDRGRRGRQSNGQSRSPAVATPATAADRLAQSTANVAIAQFRDQWRMAAGLQSLASGLNPEPTDRPGNYTFNPNLVSSNATQGRLSQLADWVKRVNDLPMRNADGSLLPGTGKELNGVFRDMLTVGDSIQKKDTPIQWRKFADLRACTTLSANPPQPIRLVALVGDRGLVAPGLNPVRLVQSSGYSALDDEAIAFLTQQLTGKKLSDRPGYLIHIYTLTYPPCRAANPDPTPSPTSSPTPDPTPGPTSSPAPTTESPASPSGENPDSPSPSP</sequence>
<protein>
    <recommendedName>
        <fullName evidence="4">TonB C-terminal domain-containing protein</fullName>
    </recommendedName>
</protein>
<feature type="region of interest" description="Disordered" evidence="1">
    <location>
        <begin position="72"/>
        <end position="204"/>
    </location>
</feature>
<feature type="compositionally biased region" description="Low complexity" evidence="1">
    <location>
        <begin position="429"/>
        <end position="442"/>
    </location>
</feature>
<dbReference type="RefSeq" id="WP_393011868.1">
    <property type="nucleotide sequence ID" value="NZ_JAZAQF010000044.1"/>
</dbReference>
<comment type="caution">
    <text evidence="2">The sequence shown here is derived from an EMBL/GenBank/DDBJ whole genome shotgun (WGS) entry which is preliminary data.</text>
</comment>
<reference evidence="3" key="1">
    <citation type="journal article" date="2024" name="Algal Res.">
        <title>Biochemical, toxicological and genomic investigation of a high-biomass producing Limnothrix strain isolated from Italian shallow drinking water reservoir.</title>
        <authorList>
            <person name="Simonazzi M."/>
            <person name="Shishido T.K."/>
            <person name="Delbaje E."/>
            <person name="Wahlsten M."/>
            <person name="Fewer D.P."/>
            <person name="Sivonen K."/>
            <person name="Pezzolesi L."/>
            <person name="Pistocchi R."/>
        </authorList>
    </citation>
    <scope>NUCLEOTIDE SEQUENCE [LARGE SCALE GENOMIC DNA]</scope>
    <source>
        <strain evidence="3">LRLZ20PSL1</strain>
    </source>
</reference>
<organism evidence="2 3">
    <name type="scientific">Limnothrix redekei LRLZ20PSL1</name>
    <dbReference type="NCBI Taxonomy" id="3112953"/>
    <lineage>
        <taxon>Bacteria</taxon>
        <taxon>Bacillati</taxon>
        <taxon>Cyanobacteriota</taxon>
        <taxon>Cyanophyceae</taxon>
        <taxon>Pseudanabaenales</taxon>
        <taxon>Pseudanabaenaceae</taxon>
        <taxon>Limnothrix</taxon>
    </lineage>
</organism>
<name>A0ABW7C9K2_9CYAN</name>
<accession>A0ABW7C9K2</accession>
<proteinExistence type="predicted"/>
<evidence type="ECO:0000313" key="2">
    <source>
        <dbReference type="EMBL" id="MFG3817502.1"/>
    </source>
</evidence>
<feature type="compositionally biased region" description="Pro residues" evidence="1">
    <location>
        <begin position="408"/>
        <end position="428"/>
    </location>
</feature>
<evidence type="ECO:0008006" key="4">
    <source>
        <dbReference type="Google" id="ProtNLM"/>
    </source>
</evidence>
<dbReference type="Proteomes" id="UP001604335">
    <property type="component" value="Unassembled WGS sequence"/>
</dbReference>